<evidence type="ECO:0000313" key="2">
    <source>
        <dbReference type="Proteomes" id="UP000324800"/>
    </source>
</evidence>
<name>A0A5J4VCU2_9EUKA</name>
<dbReference type="InterPro" id="IPR011050">
    <property type="entry name" value="Pectin_lyase_fold/virulence"/>
</dbReference>
<dbReference type="InterPro" id="IPR006626">
    <property type="entry name" value="PbH1"/>
</dbReference>
<reference evidence="1 2" key="1">
    <citation type="submission" date="2019-03" db="EMBL/GenBank/DDBJ databases">
        <title>Single cell metagenomics reveals metabolic interactions within the superorganism composed of flagellate Streblomastix strix and complex community of Bacteroidetes bacteria on its surface.</title>
        <authorList>
            <person name="Treitli S.C."/>
            <person name="Kolisko M."/>
            <person name="Husnik F."/>
            <person name="Keeling P."/>
            <person name="Hampl V."/>
        </authorList>
    </citation>
    <scope>NUCLEOTIDE SEQUENCE [LARGE SCALE GENOMIC DNA]</scope>
    <source>
        <strain evidence="1">ST1C</strain>
    </source>
</reference>
<organism evidence="1 2">
    <name type="scientific">Streblomastix strix</name>
    <dbReference type="NCBI Taxonomy" id="222440"/>
    <lineage>
        <taxon>Eukaryota</taxon>
        <taxon>Metamonada</taxon>
        <taxon>Preaxostyla</taxon>
        <taxon>Oxymonadida</taxon>
        <taxon>Streblomastigidae</taxon>
        <taxon>Streblomastix</taxon>
    </lineage>
</organism>
<dbReference type="SMART" id="SM00710">
    <property type="entry name" value="PbH1"/>
    <property type="match status" value="6"/>
</dbReference>
<dbReference type="AlphaFoldDB" id="A0A5J4VCU2"/>
<dbReference type="SUPFAM" id="SSF51126">
    <property type="entry name" value="Pectin lyase-like"/>
    <property type="match status" value="1"/>
</dbReference>
<proteinExistence type="predicted"/>
<dbReference type="OrthoDB" id="444304at2759"/>
<dbReference type="Proteomes" id="UP000324800">
    <property type="component" value="Unassembled WGS sequence"/>
</dbReference>
<sequence length="672" mass="73290">MKLQIDNCQFAQCSGGGKGPCYITLNSSSHLILEGQILLDHCQQAYIDIYASSGGGIYIIIDGSDCQCQLFGEILFQQCSCSQLGGGIYIISRFDIEIANVTFIECTSKYGGGLYASQENAGCLTLNNMTFIDCFAKHHNTGGSYNYYLGDGGALYARAVNENSIVTLTNIAITNCNATGNGGGIYVLAEGSTNLIKLEGEINFNNCSANNGGGICTNNQWGGQIQLNSVTTIFNCSAKNNGGGMIASSQWGYTGCLNITKNIIFIDCNASEGFGGGLCVLFSSAIFNMTCDARFTNCHSSVGGAIYISSPEINHASEIYFDGNIKIKQCSSLSKGGGIACEIQYIHLIIAFTNLHIEDCKSENGGGIHQNGGILNLGQQCTIRKCTSEGGNGGGLYFNGRTNSIIEVTFEHCRSTNSTDTSMHYSQSGYGGAIFLTYYFYSSDNIRNSISISGIEVIGGPIIHNTFEENAGHVIPTNNTDLSKPYQDSGFGGAIFLKVDRYNDQFNNQFDFSGMKIYQNSAERYGLSVYVVFDLVRLWCQQGTLGSLIKGNYSDGISDKKELQGMHVPGGYFYSLAYSEIETRTVKLEYLWRPPYELIWHVQNKETELMNGNNLYGCGEYDNPCNTIDFAITEISFMLTGDYNSEYLGVKKIGICAGGYEIKNWRNEFWII</sequence>
<evidence type="ECO:0008006" key="3">
    <source>
        <dbReference type="Google" id="ProtNLM"/>
    </source>
</evidence>
<dbReference type="EMBL" id="SNRW01008000">
    <property type="protein sequence ID" value="KAA6380275.1"/>
    <property type="molecule type" value="Genomic_DNA"/>
</dbReference>
<evidence type="ECO:0000313" key="1">
    <source>
        <dbReference type="EMBL" id="KAA6380275.1"/>
    </source>
</evidence>
<comment type="caution">
    <text evidence="1">The sequence shown here is derived from an EMBL/GenBank/DDBJ whole genome shotgun (WGS) entry which is preliminary data.</text>
</comment>
<gene>
    <name evidence="1" type="ORF">EZS28_024198</name>
</gene>
<accession>A0A5J4VCU2</accession>
<protein>
    <recommendedName>
        <fullName evidence="3">Right handed beta helix domain-containing protein</fullName>
    </recommendedName>
</protein>